<dbReference type="AlphaFoldDB" id="A0A2Z3RUS4"/>
<name>A0A2Z3RUS4_9MICO</name>
<sequence>MRIHLGANYLGYELGRALEAWLDSTGFEVVWHGAPEFDNEDDYPLYSIRVGQAVIEDEDAGVPARGIIVGETGAPETIVANKVNGSRAVPGLSKEFVIDARQHADANILILGQKLIQEVDARELVTVFLAEDFLNILDDARRIINTAEFETSGTIEGWMIEYSSGSSGPKGL</sequence>
<keyword evidence="3" id="KW-1185">Reference proteome</keyword>
<organism evidence="2 3">
    <name type="scientific">Aurantimicrobium photophilum</name>
    <dbReference type="NCBI Taxonomy" id="1987356"/>
    <lineage>
        <taxon>Bacteria</taxon>
        <taxon>Bacillati</taxon>
        <taxon>Actinomycetota</taxon>
        <taxon>Actinomycetes</taxon>
        <taxon>Micrococcales</taxon>
        <taxon>Microbacteriaceae</taxon>
        <taxon>Aurantimicrobium</taxon>
    </lineage>
</organism>
<dbReference type="GO" id="GO:0019316">
    <property type="term" value="P:D-allose catabolic process"/>
    <property type="evidence" value="ECO:0007669"/>
    <property type="project" value="TreeGrafter"/>
</dbReference>
<proteinExistence type="inferred from homology"/>
<dbReference type="EMBL" id="CP023994">
    <property type="protein sequence ID" value="AWR20675.1"/>
    <property type="molecule type" value="Genomic_DNA"/>
</dbReference>
<dbReference type="SUPFAM" id="SSF89623">
    <property type="entry name" value="Ribose/Galactose isomerase RpiB/AlsB"/>
    <property type="match status" value="1"/>
</dbReference>
<dbReference type="PANTHER" id="PTHR30345:SF0">
    <property type="entry name" value="DNA DAMAGE-REPAIR_TOLERATION PROTEIN DRT102"/>
    <property type="match status" value="1"/>
</dbReference>
<dbReference type="RefSeq" id="WP_162532610.1">
    <property type="nucleotide sequence ID" value="NZ_CP023994.1"/>
</dbReference>
<evidence type="ECO:0000313" key="3">
    <source>
        <dbReference type="Proteomes" id="UP000246894"/>
    </source>
</evidence>
<dbReference type="Pfam" id="PF02502">
    <property type="entry name" value="LacAB_rpiB"/>
    <property type="match status" value="1"/>
</dbReference>
<evidence type="ECO:0000256" key="1">
    <source>
        <dbReference type="ARBA" id="ARBA00008754"/>
    </source>
</evidence>
<reference evidence="2 3" key="1">
    <citation type="submission" date="2017-10" db="EMBL/GenBank/DDBJ databases">
        <title>Genome of an Actinobacterium that displays light-enhanced growth.</title>
        <authorList>
            <person name="Maresca J.A."/>
            <person name="Hempel P."/>
            <person name="Shevchenko O."/>
            <person name="Miller K.J."/>
            <person name="Hahn M.W."/>
        </authorList>
    </citation>
    <scope>NUCLEOTIDE SEQUENCE [LARGE SCALE GENOMIC DNA]</scope>
    <source>
        <strain evidence="2 3">MWH-Mo1</strain>
    </source>
</reference>
<accession>A0A2Z3RUS4</accession>
<protein>
    <submittedName>
        <fullName evidence="2">Ribose-5-phosphate isomerase B</fullName>
        <ecNumber evidence="2">5.3.1.6</ecNumber>
    </submittedName>
</protein>
<dbReference type="GO" id="GO:0009052">
    <property type="term" value="P:pentose-phosphate shunt, non-oxidative branch"/>
    <property type="evidence" value="ECO:0007669"/>
    <property type="project" value="TreeGrafter"/>
</dbReference>
<evidence type="ECO:0000313" key="2">
    <source>
        <dbReference type="EMBL" id="AWR20675.1"/>
    </source>
</evidence>
<dbReference type="GO" id="GO:0004751">
    <property type="term" value="F:ribose-5-phosphate isomerase activity"/>
    <property type="evidence" value="ECO:0007669"/>
    <property type="project" value="UniProtKB-EC"/>
</dbReference>
<dbReference type="InterPro" id="IPR036569">
    <property type="entry name" value="RpiB_LacA_LacB_sf"/>
</dbReference>
<dbReference type="KEGG" id="aum:AURMO_00050"/>
<dbReference type="EC" id="5.3.1.6" evidence="2"/>
<keyword evidence="2" id="KW-0413">Isomerase</keyword>
<gene>
    <name evidence="2" type="ORF">AURMO_00050</name>
</gene>
<dbReference type="PANTHER" id="PTHR30345">
    <property type="entry name" value="RIBOSE-5-PHOSPHATE ISOMERASE B"/>
    <property type="match status" value="1"/>
</dbReference>
<dbReference type="Proteomes" id="UP000246894">
    <property type="component" value="Chromosome"/>
</dbReference>
<dbReference type="Gene3D" id="3.40.1400.10">
    <property type="entry name" value="Sugar-phosphate isomerase, RpiB/LacA/LacB"/>
    <property type="match status" value="1"/>
</dbReference>
<comment type="similarity">
    <text evidence="1">Belongs to the LacAB/RpiB family.</text>
</comment>
<dbReference type="InterPro" id="IPR003500">
    <property type="entry name" value="RpiB_LacA_LacB"/>
</dbReference>